<evidence type="ECO:0000256" key="1">
    <source>
        <dbReference type="SAM" id="MobiDB-lite"/>
    </source>
</evidence>
<sequence length="54" mass="6300">MSNFVSRTMFDETEQMEVAMQSAAKDRQPTPAPRVKSGKILDEKKPHECDFYRH</sequence>
<protein>
    <submittedName>
        <fullName evidence="2">Uncharacterized protein</fullName>
    </submittedName>
</protein>
<proteinExistence type="predicted"/>
<feature type="region of interest" description="Disordered" evidence="1">
    <location>
        <begin position="1"/>
        <end position="54"/>
    </location>
</feature>
<accession>A0A7Z7BHB2</accession>
<feature type="compositionally biased region" description="Basic and acidic residues" evidence="1">
    <location>
        <begin position="39"/>
        <end position="54"/>
    </location>
</feature>
<organism evidence="2 3">
    <name type="scientific">Agrobacterium fabrum</name>
    <dbReference type="NCBI Taxonomy" id="1176649"/>
    <lineage>
        <taxon>Bacteria</taxon>
        <taxon>Pseudomonadati</taxon>
        <taxon>Pseudomonadota</taxon>
        <taxon>Alphaproteobacteria</taxon>
        <taxon>Hyphomicrobiales</taxon>
        <taxon>Rhizobiaceae</taxon>
        <taxon>Rhizobium/Agrobacterium group</taxon>
        <taxon>Agrobacterium</taxon>
        <taxon>Agrobacterium tumefaciens complex</taxon>
    </lineage>
</organism>
<comment type="caution">
    <text evidence="2">The sequence shown here is derived from an EMBL/GenBank/DDBJ whole genome shotgun (WGS) entry which is preliminary data.</text>
</comment>
<dbReference type="EMBL" id="FNEW01000001">
    <property type="protein sequence ID" value="SDJ24499.1"/>
    <property type="molecule type" value="Genomic_DNA"/>
</dbReference>
<gene>
    <name evidence="2" type="ORF">SAMN05428983_0799</name>
</gene>
<evidence type="ECO:0000313" key="3">
    <source>
        <dbReference type="Proteomes" id="UP000198917"/>
    </source>
</evidence>
<reference evidence="2 3" key="1">
    <citation type="submission" date="2016-10" db="EMBL/GenBank/DDBJ databases">
        <authorList>
            <person name="Varghese N."/>
            <person name="Submissions S."/>
        </authorList>
    </citation>
    <scope>NUCLEOTIDE SEQUENCE [LARGE SCALE GENOMIC DNA]</scope>
    <source>
        <strain evidence="2 3">PDC82</strain>
    </source>
</reference>
<name>A0A7Z7BHB2_9HYPH</name>
<dbReference type="Proteomes" id="UP000198917">
    <property type="component" value="Unassembled WGS sequence"/>
</dbReference>
<dbReference type="AlphaFoldDB" id="A0A7Z7BHB2"/>
<evidence type="ECO:0000313" key="2">
    <source>
        <dbReference type="EMBL" id="SDJ24499.1"/>
    </source>
</evidence>